<keyword evidence="4 6" id="KW-0732">Signal</keyword>
<dbReference type="InterPro" id="IPR018119">
    <property type="entry name" value="Strictosidine_synth_cons-reg"/>
</dbReference>
<evidence type="ECO:0000313" key="8">
    <source>
        <dbReference type="EMBL" id="KAH7423460.1"/>
    </source>
</evidence>
<dbReference type="GO" id="GO:0016787">
    <property type="term" value="F:hydrolase activity"/>
    <property type="evidence" value="ECO:0007669"/>
    <property type="project" value="TreeGrafter"/>
</dbReference>
<dbReference type="OMA" id="ACRITRY"/>
<keyword evidence="9" id="KW-1185">Reference proteome</keyword>
<evidence type="ECO:0000256" key="4">
    <source>
        <dbReference type="ARBA" id="ARBA00022729"/>
    </source>
</evidence>
<dbReference type="Pfam" id="PF20067">
    <property type="entry name" value="SSL_N"/>
    <property type="match status" value="1"/>
</dbReference>
<dbReference type="InterPro" id="IPR011042">
    <property type="entry name" value="6-blade_b-propeller_TolB-like"/>
</dbReference>
<feature type="signal peptide" evidence="6">
    <location>
        <begin position="1"/>
        <end position="21"/>
    </location>
</feature>
<dbReference type="EMBL" id="CM035417">
    <property type="protein sequence ID" value="KAH7423460.1"/>
    <property type="molecule type" value="Genomic_DNA"/>
</dbReference>
<dbReference type="Pfam" id="PF03088">
    <property type="entry name" value="Str_synth"/>
    <property type="match status" value="1"/>
</dbReference>
<dbReference type="Proteomes" id="UP000825935">
    <property type="component" value="Chromosome 12"/>
</dbReference>
<dbReference type="PANTHER" id="PTHR10426">
    <property type="entry name" value="STRICTOSIDINE SYNTHASE-RELATED"/>
    <property type="match status" value="1"/>
</dbReference>
<keyword evidence="3" id="KW-0926">Vacuole</keyword>
<evidence type="ECO:0000256" key="1">
    <source>
        <dbReference type="ARBA" id="ARBA00004116"/>
    </source>
</evidence>
<evidence type="ECO:0000256" key="5">
    <source>
        <dbReference type="ARBA" id="ARBA00023180"/>
    </source>
</evidence>
<name>A0A8T2TM22_CERRI</name>
<dbReference type="SUPFAM" id="SSF63829">
    <property type="entry name" value="Calcium-dependent phosphotriesterase"/>
    <property type="match status" value="1"/>
</dbReference>
<organism evidence="8 9">
    <name type="scientific">Ceratopteris richardii</name>
    <name type="common">Triangle waterfern</name>
    <dbReference type="NCBI Taxonomy" id="49495"/>
    <lineage>
        <taxon>Eukaryota</taxon>
        <taxon>Viridiplantae</taxon>
        <taxon>Streptophyta</taxon>
        <taxon>Embryophyta</taxon>
        <taxon>Tracheophyta</taxon>
        <taxon>Polypodiopsida</taxon>
        <taxon>Polypodiidae</taxon>
        <taxon>Polypodiales</taxon>
        <taxon>Pteridineae</taxon>
        <taxon>Pteridaceae</taxon>
        <taxon>Parkerioideae</taxon>
        <taxon>Ceratopteris</taxon>
    </lineage>
</organism>
<comment type="caution">
    <text evidence="8">The sequence shown here is derived from an EMBL/GenBank/DDBJ whole genome shotgun (WGS) entry which is preliminary data.</text>
</comment>
<feature type="chain" id="PRO_5035725069" description="Strictosidine synthase conserved region domain-containing protein" evidence="6">
    <location>
        <begin position="22"/>
        <end position="396"/>
    </location>
</feature>
<accession>A0A8T2TM22</accession>
<comment type="subcellular location">
    <subcellularLocation>
        <location evidence="1">Vacuole</location>
    </subcellularLocation>
</comment>
<dbReference type="FunFam" id="2.120.10.30:FF:000032">
    <property type="entry name" value="Protein STRICTOSIDINE SYNTHASE-LIKE 13"/>
    <property type="match status" value="1"/>
</dbReference>
<reference evidence="8" key="1">
    <citation type="submission" date="2021-08" db="EMBL/GenBank/DDBJ databases">
        <title>WGS assembly of Ceratopteris richardii.</title>
        <authorList>
            <person name="Marchant D.B."/>
            <person name="Chen G."/>
            <person name="Jenkins J."/>
            <person name="Shu S."/>
            <person name="Leebens-Mack J."/>
            <person name="Grimwood J."/>
            <person name="Schmutz J."/>
            <person name="Soltis P."/>
            <person name="Soltis D."/>
            <person name="Chen Z.-H."/>
        </authorList>
    </citation>
    <scope>NUCLEOTIDE SEQUENCE</scope>
    <source>
        <strain evidence="8">Whitten #5841</strain>
        <tissue evidence="8">Leaf</tissue>
    </source>
</reference>
<proteinExistence type="inferred from homology"/>
<comment type="similarity">
    <text evidence="2">Belongs to the strictosidine synthase family.</text>
</comment>
<evidence type="ECO:0000256" key="3">
    <source>
        <dbReference type="ARBA" id="ARBA00022554"/>
    </source>
</evidence>
<dbReference type="PANTHER" id="PTHR10426:SF106">
    <property type="entry name" value="PROTEIN STRICTOSIDINE SYNTHASE-LIKE 3"/>
    <property type="match status" value="1"/>
</dbReference>
<evidence type="ECO:0000259" key="7">
    <source>
        <dbReference type="Pfam" id="PF03088"/>
    </source>
</evidence>
<dbReference type="AlphaFoldDB" id="A0A8T2TM22"/>
<dbReference type="Gene3D" id="2.120.10.30">
    <property type="entry name" value="TolB, C-terminal domain"/>
    <property type="match status" value="1"/>
</dbReference>
<dbReference type="GO" id="GO:0005773">
    <property type="term" value="C:vacuole"/>
    <property type="evidence" value="ECO:0007669"/>
    <property type="project" value="UniProtKB-SubCell"/>
</dbReference>
<evidence type="ECO:0000256" key="2">
    <source>
        <dbReference type="ARBA" id="ARBA00009191"/>
    </source>
</evidence>
<feature type="domain" description="Strictosidine synthase conserved region" evidence="7">
    <location>
        <begin position="185"/>
        <end position="271"/>
    </location>
</feature>
<protein>
    <recommendedName>
        <fullName evidence="7">Strictosidine synthase conserved region domain-containing protein</fullName>
    </recommendedName>
</protein>
<evidence type="ECO:0000256" key="6">
    <source>
        <dbReference type="SAM" id="SignalP"/>
    </source>
</evidence>
<dbReference type="GO" id="GO:0012505">
    <property type="term" value="C:endomembrane system"/>
    <property type="evidence" value="ECO:0007669"/>
    <property type="project" value="TreeGrafter"/>
</dbReference>
<dbReference type="OrthoDB" id="5307922at2759"/>
<keyword evidence="5" id="KW-0325">Glycoprotein</keyword>
<sequence>MEARWWWAAIFSVPLLGALIALDPWELSPIAGYPNFSAAPIEMRPFHLNRQFPRDRHNKLQQSQILFSREVHGPESLAFDALGRGPYTGVSDGRILRWDGPDLGWTEFATIYPNGSEHCKPQTPPAPNIAHEHECGRPLGIQFMKSTGELYIADAYFGLLVVGPEGGQAKPLVNEAEGSSFAFTNDLVINKEGLIYFTVSSDLYPRSRFLLTAFAGDQSGRVLSYDPVTRDVKVLCRGLLTPNGITISKDGSFLVFSETGRCRLNRLWLKGDKAGFMETFAELPGYPDNVRVNSKGQFWVAIYCRQSLSSWILLRFSWIRRVLVQLPLTFKQLNSIFLGSHPHALAMLFDQDGKILEVLEDQTGKTVKFISEIEERDGQLWMGSVLMPHIAVYSKS</sequence>
<gene>
    <name evidence="8" type="ORF">KP509_12G056700</name>
</gene>
<evidence type="ECO:0000313" key="9">
    <source>
        <dbReference type="Proteomes" id="UP000825935"/>
    </source>
</evidence>